<dbReference type="SUPFAM" id="SSF49464">
    <property type="entry name" value="Carboxypeptidase regulatory domain-like"/>
    <property type="match status" value="1"/>
</dbReference>
<dbReference type="InterPro" id="IPR008969">
    <property type="entry name" value="CarboxyPept-like_regulatory"/>
</dbReference>
<sequence length="231" mass="25158">MKLVFSLIIILLAVATGQAQQLQGYFISTTKAWVTDLLFFEGNHFTYNQSTCTGLVKGSGTFIVQNSTLILHFDNTSDLSAIAATTCNGQYKGGFYVKVVDGATNAPLPGVTISISNSRRNSIGTSTTNSGEAWLDYIPTAQDSLLVAYVGYATQRLSFRSFSGTCWKVSLGNTEYVAAGTTYSYPLEAIHHGSFTAQLSVDQKSSYAHFHYKRISATRAVAVLKSREQRQ</sequence>
<feature type="signal peptide" evidence="1">
    <location>
        <begin position="1"/>
        <end position="21"/>
    </location>
</feature>
<feature type="chain" id="PRO_5031216462" evidence="1">
    <location>
        <begin position="22"/>
        <end position="231"/>
    </location>
</feature>
<dbReference type="AlphaFoldDB" id="A0A7Y0AG38"/>
<dbReference type="EMBL" id="JABBGH010000002">
    <property type="protein sequence ID" value="NML66713.1"/>
    <property type="molecule type" value="Genomic_DNA"/>
</dbReference>
<gene>
    <name evidence="2" type="ORF">HHL22_16010</name>
</gene>
<name>A0A7Y0AG38_9BACT</name>
<dbReference type="Gene3D" id="2.60.40.1120">
    <property type="entry name" value="Carboxypeptidase-like, regulatory domain"/>
    <property type="match status" value="1"/>
</dbReference>
<reference evidence="2 3" key="1">
    <citation type="submission" date="2020-04" db="EMBL/GenBank/DDBJ databases">
        <title>Hymenobacter polaris sp. nov., isolated from Arctic soil.</title>
        <authorList>
            <person name="Dahal R.H."/>
        </authorList>
    </citation>
    <scope>NUCLEOTIDE SEQUENCE [LARGE SCALE GENOMIC DNA]</scope>
    <source>
        <strain evidence="2 3">RP-2-7</strain>
    </source>
</reference>
<dbReference type="RefSeq" id="WP_169532341.1">
    <property type="nucleotide sequence ID" value="NZ_JABBGH010000002.1"/>
</dbReference>
<protein>
    <submittedName>
        <fullName evidence="2">Carboxypeptidase-like regulatory domain-containing protein</fullName>
    </submittedName>
</protein>
<keyword evidence="3" id="KW-1185">Reference proteome</keyword>
<comment type="caution">
    <text evidence="2">The sequence shown here is derived from an EMBL/GenBank/DDBJ whole genome shotgun (WGS) entry which is preliminary data.</text>
</comment>
<keyword evidence="1" id="KW-0732">Signal</keyword>
<dbReference type="GO" id="GO:0004180">
    <property type="term" value="F:carboxypeptidase activity"/>
    <property type="evidence" value="ECO:0007669"/>
    <property type="project" value="UniProtKB-KW"/>
</dbReference>
<evidence type="ECO:0000313" key="2">
    <source>
        <dbReference type="EMBL" id="NML66713.1"/>
    </source>
</evidence>
<proteinExistence type="predicted"/>
<dbReference type="Pfam" id="PF13620">
    <property type="entry name" value="CarboxypepD_reg"/>
    <property type="match status" value="1"/>
</dbReference>
<evidence type="ECO:0000313" key="3">
    <source>
        <dbReference type="Proteomes" id="UP000559626"/>
    </source>
</evidence>
<evidence type="ECO:0000256" key="1">
    <source>
        <dbReference type="SAM" id="SignalP"/>
    </source>
</evidence>
<organism evidence="2 3">
    <name type="scientific">Hymenobacter polaris</name>
    <dbReference type="NCBI Taxonomy" id="2682546"/>
    <lineage>
        <taxon>Bacteria</taxon>
        <taxon>Pseudomonadati</taxon>
        <taxon>Bacteroidota</taxon>
        <taxon>Cytophagia</taxon>
        <taxon>Cytophagales</taxon>
        <taxon>Hymenobacteraceae</taxon>
        <taxon>Hymenobacter</taxon>
    </lineage>
</organism>
<accession>A0A7Y0AG38</accession>
<keyword evidence="2" id="KW-0121">Carboxypeptidase</keyword>
<keyword evidence="2" id="KW-0645">Protease</keyword>
<keyword evidence="2" id="KW-0378">Hydrolase</keyword>
<dbReference type="Proteomes" id="UP000559626">
    <property type="component" value="Unassembled WGS sequence"/>
</dbReference>